<dbReference type="InterPro" id="IPR010987">
    <property type="entry name" value="Glutathione-S-Trfase_C-like"/>
</dbReference>
<name>A0AAN9EP14_CROPI</name>
<dbReference type="EMBL" id="JAYWIO010000005">
    <property type="protein sequence ID" value="KAK7259846.1"/>
    <property type="molecule type" value="Genomic_DNA"/>
</dbReference>
<keyword evidence="2" id="KW-0808">Transferase</keyword>
<evidence type="ECO:0000313" key="6">
    <source>
        <dbReference type="Proteomes" id="UP001372338"/>
    </source>
</evidence>
<evidence type="ECO:0000256" key="3">
    <source>
        <dbReference type="ARBA" id="ARBA00047960"/>
    </source>
</evidence>
<comment type="catalytic activity">
    <reaction evidence="3">
        <text>RX + glutathione = an S-substituted glutathione + a halide anion + H(+)</text>
        <dbReference type="Rhea" id="RHEA:16437"/>
        <dbReference type="ChEBI" id="CHEBI:15378"/>
        <dbReference type="ChEBI" id="CHEBI:16042"/>
        <dbReference type="ChEBI" id="CHEBI:17792"/>
        <dbReference type="ChEBI" id="CHEBI:57925"/>
        <dbReference type="ChEBI" id="CHEBI:90779"/>
        <dbReference type="EC" id="2.5.1.18"/>
    </reaction>
</comment>
<comment type="caution">
    <text evidence="5">The sequence shown here is derived from an EMBL/GenBank/DDBJ whole genome shotgun (WGS) entry which is preliminary data.</text>
</comment>
<evidence type="ECO:0000259" key="4">
    <source>
        <dbReference type="PROSITE" id="PS50405"/>
    </source>
</evidence>
<dbReference type="GO" id="GO:0005737">
    <property type="term" value="C:cytoplasm"/>
    <property type="evidence" value="ECO:0007669"/>
    <property type="project" value="TreeGrafter"/>
</dbReference>
<dbReference type="EC" id="2.5.1.18" evidence="1"/>
<dbReference type="Pfam" id="PF00043">
    <property type="entry name" value="GST_C"/>
    <property type="match status" value="1"/>
</dbReference>
<evidence type="ECO:0000256" key="2">
    <source>
        <dbReference type="ARBA" id="ARBA00022679"/>
    </source>
</evidence>
<dbReference type="SUPFAM" id="SSF47616">
    <property type="entry name" value="GST C-terminal domain-like"/>
    <property type="match status" value="1"/>
</dbReference>
<feature type="domain" description="GST C-terminal" evidence="4">
    <location>
        <begin position="1"/>
        <end position="102"/>
    </location>
</feature>
<gene>
    <name evidence="5" type="ORF">RIF29_25461</name>
</gene>
<accession>A0AAN9EP14</accession>
<dbReference type="PANTHER" id="PTHR43900:SF45">
    <property type="entry name" value="GLUTATHIONE S-TRANSFERASE F9"/>
    <property type="match status" value="1"/>
</dbReference>
<dbReference type="PANTHER" id="PTHR43900">
    <property type="entry name" value="GLUTATHIONE S-TRANSFERASE RHO"/>
    <property type="match status" value="1"/>
</dbReference>
<dbReference type="GO" id="GO:0043295">
    <property type="term" value="F:glutathione binding"/>
    <property type="evidence" value="ECO:0007669"/>
    <property type="project" value="TreeGrafter"/>
</dbReference>
<organism evidence="5 6">
    <name type="scientific">Crotalaria pallida</name>
    <name type="common">Smooth rattlebox</name>
    <name type="synonym">Crotalaria striata</name>
    <dbReference type="NCBI Taxonomy" id="3830"/>
    <lineage>
        <taxon>Eukaryota</taxon>
        <taxon>Viridiplantae</taxon>
        <taxon>Streptophyta</taxon>
        <taxon>Embryophyta</taxon>
        <taxon>Tracheophyta</taxon>
        <taxon>Spermatophyta</taxon>
        <taxon>Magnoliopsida</taxon>
        <taxon>eudicotyledons</taxon>
        <taxon>Gunneridae</taxon>
        <taxon>Pentapetalae</taxon>
        <taxon>rosids</taxon>
        <taxon>fabids</taxon>
        <taxon>Fabales</taxon>
        <taxon>Fabaceae</taxon>
        <taxon>Papilionoideae</taxon>
        <taxon>50 kb inversion clade</taxon>
        <taxon>genistoids sensu lato</taxon>
        <taxon>core genistoids</taxon>
        <taxon>Crotalarieae</taxon>
        <taxon>Crotalaria</taxon>
    </lineage>
</organism>
<proteinExistence type="predicted"/>
<dbReference type="Proteomes" id="UP001372338">
    <property type="component" value="Unassembled WGS sequence"/>
</dbReference>
<protein>
    <recommendedName>
        <fullName evidence="1">glutathione transferase</fullName>
        <ecNumber evidence="1">2.5.1.18</ecNumber>
    </recommendedName>
</protein>
<dbReference type="InterPro" id="IPR004046">
    <property type="entry name" value="GST_C"/>
</dbReference>
<dbReference type="GO" id="GO:0004364">
    <property type="term" value="F:glutathione transferase activity"/>
    <property type="evidence" value="ECO:0007669"/>
    <property type="project" value="UniProtKB-EC"/>
</dbReference>
<sequence>MIVSIVIVGLVPYYAIDPDTPISYAFAEHGMQWAGYIINVGAFAGDFFSLADLSHLPFAHYLVNSMGKEFMVRDRKHVSDWWNDISSRPSWKKVYQLYSFSF</sequence>
<reference evidence="5 6" key="1">
    <citation type="submission" date="2024-01" db="EMBL/GenBank/DDBJ databases">
        <title>The genomes of 5 underutilized Papilionoideae crops provide insights into root nodulation and disease resistanc.</title>
        <authorList>
            <person name="Yuan L."/>
        </authorList>
    </citation>
    <scope>NUCLEOTIDE SEQUENCE [LARGE SCALE GENOMIC DNA]</scope>
    <source>
        <strain evidence="5">ZHUSHIDOU_FW_LH</strain>
        <tissue evidence="5">Leaf</tissue>
    </source>
</reference>
<dbReference type="GO" id="GO:0006749">
    <property type="term" value="P:glutathione metabolic process"/>
    <property type="evidence" value="ECO:0007669"/>
    <property type="project" value="TreeGrafter"/>
</dbReference>
<dbReference type="PROSITE" id="PS50405">
    <property type="entry name" value="GST_CTER"/>
    <property type="match status" value="1"/>
</dbReference>
<dbReference type="InterPro" id="IPR036282">
    <property type="entry name" value="Glutathione-S-Trfase_C_sf"/>
</dbReference>
<evidence type="ECO:0000313" key="5">
    <source>
        <dbReference type="EMBL" id="KAK7259846.1"/>
    </source>
</evidence>
<dbReference type="Gene3D" id="1.20.1050.10">
    <property type="match status" value="1"/>
</dbReference>
<keyword evidence="6" id="KW-1185">Reference proteome</keyword>
<evidence type="ECO:0000256" key="1">
    <source>
        <dbReference type="ARBA" id="ARBA00012452"/>
    </source>
</evidence>
<dbReference type="AlphaFoldDB" id="A0AAN9EP14"/>